<keyword evidence="3" id="KW-0479">Metal-binding</keyword>
<name>S0FN27_RUMCE</name>
<organism evidence="5 6">
    <name type="scientific">Ruminiclostridium cellobioparum subsp. termitidis CT1112</name>
    <dbReference type="NCBI Taxonomy" id="1195236"/>
    <lineage>
        <taxon>Bacteria</taxon>
        <taxon>Bacillati</taxon>
        <taxon>Bacillota</taxon>
        <taxon>Clostridia</taxon>
        <taxon>Eubacteriales</taxon>
        <taxon>Oscillospiraceae</taxon>
        <taxon>Ruminiclostridium</taxon>
    </lineage>
</organism>
<reference evidence="5 6" key="1">
    <citation type="journal article" date="2013" name="Genome Announc.">
        <title>Draft Genome Sequence of the Cellulolytic, Mesophilic, Anaerobic Bacterium Clostridium termitidis Strain CT1112 (DSM 5398).</title>
        <authorList>
            <person name="Lal S."/>
            <person name="Ramachandran U."/>
            <person name="Zhang X."/>
            <person name="Munir R."/>
            <person name="Sparling R."/>
            <person name="Levin D.B."/>
        </authorList>
    </citation>
    <scope>NUCLEOTIDE SEQUENCE [LARGE SCALE GENOMIC DNA]</scope>
    <source>
        <strain evidence="5 6">CT1112</strain>
    </source>
</reference>
<dbReference type="SUPFAM" id="SSF63829">
    <property type="entry name" value="Calcium-dependent phosphotriesterase"/>
    <property type="match status" value="1"/>
</dbReference>
<dbReference type="InterPro" id="IPR005511">
    <property type="entry name" value="SMP-30"/>
</dbReference>
<keyword evidence="3" id="KW-0862">Zinc</keyword>
<evidence type="ECO:0000313" key="6">
    <source>
        <dbReference type="Proteomes" id="UP000014155"/>
    </source>
</evidence>
<protein>
    <submittedName>
        <fullName evidence="5">Gluconolactonase</fullName>
    </submittedName>
</protein>
<dbReference type="Gene3D" id="2.120.10.30">
    <property type="entry name" value="TolB, C-terminal domain"/>
    <property type="match status" value="1"/>
</dbReference>
<proteinExistence type="inferred from homology"/>
<dbReference type="InterPro" id="IPR011042">
    <property type="entry name" value="6-blade_b-propeller_TolB-like"/>
</dbReference>
<evidence type="ECO:0000256" key="1">
    <source>
        <dbReference type="ARBA" id="ARBA00008853"/>
    </source>
</evidence>
<gene>
    <name evidence="5" type="ORF">CTER_4437</name>
</gene>
<dbReference type="InterPro" id="IPR013658">
    <property type="entry name" value="SGL"/>
</dbReference>
<dbReference type="RefSeq" id="WP_004629503.1">
    <property type="nucleotide sequence ID" value="NZ_AORV01000062.1"/>
</dbReference>
<evidence type="ECO:0000256" key="2">
    <source>
        <dbReference type="PIRSR" id="PIRSR605511-1"/>
    </source>
</evidence>
<sequence length="300" mass="33698">MCNQSVEIVHRGICHLGEGPIWNARLQKLFWTDIYNRKIWAYDPEKSESTVFWNGKYQVGGFAFTRTGNMVLCTDRGVFLLNLSPEGIPEQEPEILFEIPLQKNEMFNDITVDPQGRIFAGTLLRPDFQHGTLYRLEKGKKPEVVLKELYCTNGMTFSLDKKYFFHTDSNVHRITRYRYDCKTGEISDPQVYFQGADGMGSPDGITLDSQDHIWAAFWGGGCVRRIDPAGNVVSELAVPARLPSSVMFGGKGLEELYITSAAENAENVVTGYRSDGAFAGGPVYRLLPGVAGREEWLADF</sequence>
<dbReference type="PRINTS" id="PR01790">
    <property type="entry name" value="SMP30FAMILY"/>
</dbReference>
<dbReference type="eggNOG" id="COG3386">
    <property type="taxonomic scope" value="Bacteria"/>
</dbReference>
<feature type="binding site" evidence="3">
    <location>
        <position position="153"/>
    </location>
    <ligand>
        <name>a divalent metal cation</name>
        <dbReference type="ChEBI" id="CHEBI:60240"/>
    </ligand>
</feature>
<accession>S0FN27</accession>
<evidence type="ECO:0000313" key="5">
    <source>
        <dbReference type="EMBL" id="EMS69878.1"/>
    </source>
</evidence>
<dbReference type="GO" id="GO:0005509">
    <property type="term" value="F:calcium ion binding"/>
    <property type="evidence" value="ECO:0007669"/>
    <property type="project" value="TreeGrafter"/>
</dbReference>
<feature type="binding site" evidence="3">
    <location>
        <position position="108"/>
    </location>
    <ligand>
        <name>substrate</name>
    </ligand>
</feature>
<keyword evidence="6" id="KW-1185">Reference proteome</keyword>
<feature type="domain" description="SMP-30/Gluconolactonase/LRE-like region" evidence="4">
    <location>
        <begin position="16"/>
        <end position="261"/>
    </location>
</feature>
<dbReference type="GO" id="GO:0004341">
    <property type="term" value="F:gluconolactonase activity"/>
    <property type="evidence" value="ECO:0007669"/>
    <property type="project" value="TreeGrafter"/>
</dbReference>
<dbReference type="STRING" id="1195236.CTER_4437"/>
<evidence type="ECO:0000256" key="3">
    <source>
        <dbReference type="PIRSR" id="PIRSR605511-2"/>
    </source>
</evidence>
<dbReference type="Proteomes" id="UP000014155">
    <property type="component" value="Unassembled WGS sequence"/>
</dbReference>
<feature type="active site" description="Proton donor/acceptor" evidence="2">
    <location>
        <position position="203"/>
    </location>
</feature>
<dbReference type="PANTHER" id="PTHR10907">
    <property type="entry name" value="REGUCALCIN"/>
    <property type="match status" value="1"/>
</dbReference>
<dbReference type="GO" id="GO:0019853">
    <property type="term" value="P:L-ascorbic acid biosynthetic process"/>
    <property type="evidence" value="ECO:0007669"/>
    <property type="project" value="TreeGrafter"/>
</dbReference>
<dbReference type="AlphaFoldDB" id="S0FN27"/>
<feature type="binding site" evidence="3">
    <location>
        <position position="18"/>
    </location>
    <ligand>
        <name>a divalent metal cation</name>
        <dbReference type="ChEBI" id="CHEBI:60240"/>
    </ligand>
</feature>
<feature type="binding site" evidence="3">
    <location>
        <position position="203"/>
    </location>
    <ligand>
        <name>a divalent metal cation</name>
        <dbReference type="ChEBI" id="CHEBI:60240"/>
    </ligand>
</feature>
<comment type="cofactor">
    <cofactor evidence="3">
        <name>Zn(2+)</name>
        <dbReference type="ChEBI" id="CHEBI:29105"/>
    </cofactor>
    <text evidence="3">Binds 1 divalent metal cation per subunit.</text>
</comment>
<comment type="similarity">
    <text evidence="1">Belongs to the SMP-30/CGR1 family.</text>
</comment>
<evidence type="ECO:0000259" key="4">
    <source>
        <dbReference type="Pfam" id="PF08450"/>
    </source>
</evidence>
<dbReference type="PATRIC" id="fig|1195236.3.peg.4622"/>
<dbReference type="PANTHER" id="PTHR10907:SF47">
    <property type="entry name" value="REGUCALCIN"/>
    <property type="match status" value="1"/>
</dbReference>
<dbReference type="Pfam" id="PF08450">
    <property type="entry name" value="SGL"/>
    <property type="match status" value="1"/>
</dbReference>
<comment type="caution">
    <text evidence="5">The sequence shown here is derived from an EMBL/GenBank/DDBJ whole genome shotgun (WGS) entry which is preliminary data.</text>
</comment>
<dbReference type="EMBL" id="AORV01000062">
    <property type="protein sequence ID" value="EMS69878.1"/>
    <property type="molecule type" value="Genomic_DNA"/>
</dbReference>